<dbReference type="OrthoDB" id="4088875at2759"/>
<evidence type="ECO:0000313" key="5">
    <source>
        <dbReference type="Proteomes" id="UP000000559"/>
    </source>
</evidence>
<evidence type="ECO:0000313" key="3">
    <source>
        <dbReference type="CGD" id="CAL0000175358"/>
    </source>
</evidence>
<dbReference type="eggNOG" id="ENOG502S2K8">
    <property type="taxonomic scope" value="Eukaryota"/>
</dbReference>
<reference evidence="4 5" key="2">
    <citation type="journal article" date="2007" name="Genome Biol.">
        <title>Assembly of the Candida albicans genome into sixteen supercontigs aligned on the eight chromosomes.</title>
        <authorList>
            <person name="van het Hoog M."/>
            <person name="Rast T.J."/>
            <person name="Martchenko M."/>
            <person name="Grindle S."/>
            <person name="Dignard D."/>
            <person name="Hogues H."/>
            <person name="Cuomo C."/>
            <person name="Berriman M."/>
            <person name="Scherer S."/>
            <person name="Magee B.B."/>
            <person name="Whiteway M."/>
            <person name="Chibana H."/>
            <person name="Nantel A."/>
            <person name="Magee P.T."/>
        </authorList>
    </citation>
    <scope>GENOME REANNOTATION</scope>
    <source>
        <strain evidence="5">SC5314 / ATCC MYA-2876</strain>
    </source>
</reference>
<dbReference type="SMR" id="A0A1D8PID0"/>
<dbReference type="OMA" id="PVYGTRW"/>
<dbReference type="EMBL" id="CP017624">
    <property type="protein sequence ID" value="AOW27871.1"/>
    <property type="molecule type" value="Genomic_DNA"/>
</dbReference>
<name>A0A1D8PID0_CANAL</name>
<proteinExistence type="predicted"/>
<feature type="compositionally biased region" description="Polar residues" evidence="1">
    <location>
        <begin position="146"/>
        <end position="158"/>
    </location>
</feature>
<accession>A0A1D8PID0</accession>
<keyword evidence="2" id="KW-0472">Membrane</keyword>
<dbReference type="RefSeq" id="XP_714435.2">
    <property type="nucleotide sequence ID" value="XM_709342.2"/>
</dbReference>
<feature type="compositionally biased region" description="Low complexity" evidence="1">
    <location>
        <begin position="266"/>
        <end position="277"/>
    </location>
</feature>
<keyword evidence="5" id="KW-1185">Reference proteome</keyword>
<reference evidence="4 5" key="1">
    <citation type="journal article" date="2004" name="Proc. Natl. Acad. Sci. U.S.A.">
        <title>The diploid genome sequence of Candida albicans.</title>
        <authorList>
            <person name="Jones T."/>
            <person name="Federspiel N.A."/>
            <person name="Chibana H."/>
            <person name="Dungan J."/>
            <person name="Kalman S."/>
            <person name="Magee B.B."/>
            <person name="Newport G."/>
            <person name="Thorstenson Y.R."/>
            <person name="Agabian N."/>
            <person name="Magee P.T."/>
            <person name="Davis R.W."/>
            <person name="Scherer S."/>
        </authorList>
    </citation>
    <scope>NUCLEOTIDE SEQUENCE [LARGE SCALE GENOMIC DNA]</scope>
    <source>
        <strain evidence="5">SC5314 / ATCC MYA-2876</strain>
    </source>
</reference>
<dbReference type="VEuPathDB" id="FungiDB:C2_08830W_A"/>
<evidence type="ECO:0000313" key="4">
    <source>
        <dbReference type="EMBL" id="AOW27871.1"/>
    </source>
</evidence>
<feature type="region of interest" description="Disordered" evidence="1">
    <location>
        <begin position="129"/>
        <end position="298"/>
    </location>
</feature>
<feature type="transmembrane region" description="Helical" evidence="2">
    <location>
        <begin position="38"/>
        <end position="56"/>
    </location>
</feature>
<keyword evidence="2" id="KW-0812">Transmembrane</keyword>
<dbReference type="PANTHER" id="PTHR28187:SF1">
    <property type="entry name" value="PROTEIN RCR1-RELATED"/>
    <property type="match status" value="1"/>
</dbReference>
<dbReference type="Pfam" id="PF12273">
    <property type="entry name" value="RCR"/>
    <property type="match status" value="1"/>
</dbReference>
<evidence type="ECO:0008006" key="6">
    <source>
        <dbReference type="Google" id="ProtNLM"/>
    </source>
</evidence>
<dbReference type="KEGG" id="cal:CAALFM_C208830WA"/>
<dbReference type="AlphaFoldDB" id="A0A1D8PID0"/>
<feature type="compositionally biased region" description="Low complexity" evidence="1">
    <location>
        <begin position="202"/>
        <end position="222"/>
    </location>
</feature>
<dbReference type="FunCoup" id="A0A1D8PID0">
    <property type="interactions" value="41"/>
</dbReference>
<organism evidence="4 5">
    <name type="scientific">Candida albicans (strain SC5314 / ATCC MYA-2876)</name>
    <name type="common">Yeast</name>
    <dbReference type="NCBI Taxonomy" id="237561"/>
    <lineage>
        <taxon>Eukaryota</taxon>
        <taxon>Fungi</taxon>
        <taxon>Dikarya</taxon>
        <taxon>Ascomycota</taxon>
        <taxon>Saccharomycotina</taxon>
        <taxon>Pichiomycetes</taxon>
        <taxon>Debaryomycetaceae</taxon>
        <taxon>Candida/Lodderomyces clade</taxon>
        <taxon>Candida</taxon>
    </lineage>
</organism>
<feature type="region of interest" description="Disordered" evidence="1">
    <location>
        <begin position="76"/>
        <end position="103"/>
    </location>
</feature>
<sequence length="298" mass="32634">MVHIGFQKRESLMITGVDLIRRDEFSASYWDNAGGARWAFFAIFVILIIIVLLGTLRVNKKRARQGLQPVYGTRWMTPPSYGQSQHQYDQPDHRRDPDLPSAYVPTYTATANEYDMGYYDANGVFHANPNAKSPIPQPPKVHQRSESTTVTDENSHNTPGGAPIASNLPHDLTGNNQHVDDNDSIGDFYRPPQGPPPNRSLTSTSPENTNTNANTETNQNHTSNVTTESMPGSFSRPSGPPPQSSSSSPSLPQNATGNEIREFDNPIPTSSSTSTPSNGDSLPNYSEGSNPPIIKEKN</sequence>
<feature type="compositionally biased region" description="Polar residues" evidence="1">
    <location>
        <begin position="278"/>
        <end position="289"/>
    </location>
</feature>
<dbReference type="CGD" id="CAL0000175358">
    <property type="gene designation" value="orf19.3588"/>
</dbReference>
<protein>
    <recommendedName>
        <fullName evidence="6">Rcr2p</fullName>
    </recommendedName>
</protein>
<evidence type="ECO:0000256" key="1">
    <source>
        <dbReference type="SAM" id="MobiDB-lite"/>
    </source>
</evidence>
<reference evidence="4 5" key="3">
    <citation type="journal article" date="2013" name="Genome Biol.">
        <title>Assembly of a phased diploid Candida albicans genome facilitates allele-specific measurements and provides a simple model for repeat and indel structure.</title>
        <authorList>
            <person name="Muzzey D."/>
            <person name="Schwartz K."/>
            <person name="Weissman J.S."/>
            <person name="Sherlock G."/>
        </authorList>
    </citation>
    <scope>NUCLEOTIDE SEQUENCE [LARGE SCALE GENOMIC DNA]</scope>
    <source>
        <strain evidence="5">SC5314 / ATCC MYA-2876</strain>
    </source>
</reference>
<dbReference type="GeneID" id="3643894"/>
<dbReference type="PANTHER" id="PTHR28187">
    <property type="entry name" value="PROTEIN RCR1-RELATED"/>
    <property type="match status" value="1"/>
</dbReference>
<dbReference type="InParanoid" id="A0A1D8PID0"/>
<feature type="compositionally biased region" description="Basic and acidic residues" evidence="1">
    <location>
        <begin position="89"/>
        <end position="98"/>
    </location>
</feature>
<dbReference type="InterPro" id="IPR020999">
    <property type="entry name" value="Chitin_synth_reg_RCR"/>
</dbReference>
<gene>
    <name evidence="4" type="ordered locus">CAALFM_C208830WA</name>
    <name evidence="3" type="ordered locus">orf19.3588</name>
</gene>
<dbReference type="GO" id="GO:0016192">
    <property type="term" value="P:vesicle-mediated transport"/>
    <property type="evidence" value="ECO:0000318"/>
    <property type="project" value="GO_Central"/>
</dbReference>
<evidence type="ECO:0000256" key="2">
    <source>
        <dbReference type="SAM" id="Phobius"/>
    </source>
</evidence>
<dbReference type="Proteomes" id="UP000000559">
    <property type="component" value="Chromosome 2"/>
</dbReference>
<keyword evidence="2" id="KW-1133">Transmembrane helix</keyword>